<dbReference type="Gene3D" id="2.60.40.4070">
    <property type="match status" value="1"/>
</dbReference>
<dbReference type="Proteomes" id="UP000268469">
    <property type="component" value="Unassembled WGS sequence"/>
</dbReference>
<accession>A0A660SG09</accession>
<dbReference type="EMBL" id="QNBE01000069">
    <property type="protein sequence ID" value="RKX69724.1"/>
    <property type="molecule type" value="Genomic_DNA"/>
</dbReference>
<dbReference type="AlphaFoldDB" id="A0A660SG09"/>
<gene>
    <name evidence="1" type="ORF">DRP53_07350</name>
</gene>
<evidence type="ECO:0000313" key="2">
    <source>
        <dbReference type="Proteomes" id="UP000268469"/>
    </source>
</evidence>
<reference evidence="1 2" key="1">
    <citation type="submission" date="2018-06" db="EMBL/GenBank/DDBJ databases">
        <title>Extensive metabolic versatility and redundancy in microbially diverse, dynamic hydrothermal sediments.</title>
        <authorList>
            <person name="Dombrowski N."/>
            <person name="Teske A."/>
            <person name="Baker B.J."/>
        </authorList>
    </citation>
    <scope>NUCLEOTIDE SEQUENCE [LARGE SCALE GENOMIC DNA]</scope>
    <source>
        <strain evidence="1">B36_G15</strain>
    </source>
</reference>
<evidence type="ECO:0000313" key="1">
    <source>
        <dbReference type="EMBL" id="RKX69724.1"/>
    </source>
</evidence>
<organism evidence="1 2">
    <name type="scientific">candidate division WOR-3 bacterium</name>
    <dbReference type="NCBI Taxonomy" id="2052148"/>
    <lineage>
        <taxon>Bacteria</taxon>
        <taxon>Bacteria division WOR-3</taxon>
    </lineage>
</organism>
<dbReference type="CDD" id="cd15482">
    <property type="entry name" value="Sialidase_non-viral"/>
    <property type="match status" value="1"/>
</dbReference>
<dbReference type="InterPro" id="IPR036278">
    <property type="entry name" value="Sialidase_sf"/>
</dbReference>
<dbReference type="SUPFAM" id="SSF50939">
    <property type="entry name" value="Sialidases"/>
    <property type="match status" value="2"/>
</dbReference>
<sequence>MQLLILPILLFGDPPWIPNVMVSDDPAGANQDEVCIAVWKNYLFAYFNDYRVPWVHAFFARSTNGGLSWEPNYQMPQDSVSSFMGDPSVAVDDTGFVYLCCCDFARNRVYLTRSTDLGNSWEPTKYVSPGISKIDKSWVATKGRNVYVTWDLGPDPVRHIYFRKSTDRGETFGPVIIVDHATSGAARWGPIPRELADGTILVSWGCDTRSGIDTVNGIYCARSTDGGNTFTEYLITNTKFRYNSSNPRLFVLPPLETSPEYPQDVYTVFNDGPARTSTDRLNLNIYFSRSTDGGITWSPRIKINDDSISASDTMQQFMPWMAVDYRGWIHVVWYDGRRHPPRSNRYDLFYCYSSDRGLTWSENERVTDTSFVMNAFCGDYIGIAVDSQYVYAAWCDTRLQSTAPDIYFSRRPLPGVEIAEETTTSSYALISPNPMYAHAKIMIPHPHQEAEVRIYTSEGRLIRRIREKGRYIVWDGSDNRGRAAPGGIYFCELRNGDAIYHTKIVKLR</sequence>
<dbReference type="Gene3D" id="2.120.10.10">
    <property type="match status" value="2"/>
</dbReference>
<protein>
    <recommendedName>
        <fullName evidence="3">T9SS type A sorting domain-containing protein</fullName>
    </recommendedName>
</protein>
<dbReference type="Pfam" id="PF02012">
    <property type="entry name" value="BNR"/>
    <property type="match status" value="1"/>
</dbReference>
<evidence type="ECO:0008006" key="3">
    <source>
        <dbReference type="Google" id="ProtNLM"/>
    </source>
</evidence>
<comment type="caution">
    <text evidence="1">The sequence shown here is derived from an EMBL/GenBank/DDBJ whole genome shotgun (WGS) entry which is preliminary data.</text>
</comment>
<name>A0A660SG09_UNCW3</name>
<proteinExistence type="predicted"/>
<dbReference type="InterPro" id="IPR002860">
    <property type="entry name" value="BNR_rpt"/>
</dbReference>